<dbReference type="PROSITE" id="PS01124">
    <property type="entry name" value="HTH_ARAC_FAMILY_2"/>
    <property type="match status" value="1"/>
</dbReference>
<evidence type="ECO:0000256" key="4">
    <source>
        <dbReference type="SAM" id="Phobius"/>
    </source>
</evidence>
<keyword evidence="1" id="KW-0805">Transcription regulation</keyword>
<dbReference type="SMART" id="SM00342">
    <property type="entry name" value="HTH_ARAC"/>
    <property type="match status" value="1"/>
</dbReference>
<dbReference type="InterPro" id="IPR009057">
    <property type="entry name" value="Homeodomain-like_sf"/>
</dbReference>
<keyword evidence="3" id="KW-0804">Transcription</keyword>
<evidence type="ECO:0000256" key="3">
    <source>
        <dbReference type="ARBA" id="ARBA00023163"/>
    </source>
</evidence>
<dbReference type="PANTHER" id="PTHR43280">
    <property type="entry name" value="ARAC-FAMILY TRANSCRIPTIONAL REGULATOR"/>
    <property type="match status" value="1"/>
</dbReference>
<dbReference type="SUPFAM" id="SSF46689">
    <property type="entry name" value="Homeodomain-like"/>
    <property type="match status" value="1"/>
</dbReference>
<feature type="transmembrane region" description="Helical" evidence="4">
    <location>
        <begin position="28"/>
        <end position="46"/>
    </location>
</feature>
<dbReference type="GO" id="GO:0043565">
    <property type="term" value="F:sequence-specific DNA binding"/>
    <property type="evidence" value="ECO:0007669"/>
    <property type="project" value="InterPro"/>
</dbReference>
<dbReference type="Proteomes" id="UP000251993">
    <property type="component" value="Chromosome"/>
</dbReference>
<keyword evidence="4" id="KW-0812">Transmembrane</keyword>
<accession>A0A344TDR8</accession>
<keyword evidence="2" id="KW-0238">DNA-binding</keyword>
<evidence type="ECO:0000313" key="6">
    <source>
        <dbReference type="EMBL" id="AXE16789.1"/>
    </source>
</evidence>
<dbReference type="PANTHER" id="PTHR43280:SF29">
    <property type="entry name" value="ARAC-FAMILY TRANSCRIPTIONAL REGULATOR"/>
    <property type="match status" value="1"/>
</dbReference>
<gene>
    <name evidence="6" type="ORF">DR864_03085</name>
</gene>
<dbReference type="AlphaFoldDB" id="A0A344TDR8"/>
<dbReference type="OrthoDB" id="5492415at2"/>
<feature type="domain" description="HTH araC/xylS-type" evidence="5">
    <location>
        <begin position="254"/>
        <end position="362"/>
    </location>
</feature>
<keyword evidence="4" id="KW-1133">Transmembrane helix</keyword>
<feature type="transmembrane region" description="Helical" evidence="4">
    <location>
        <begin position="197"/>
        <end position="214"/>
    </location>
</feature>
<dbReference type="GO" id="GO:0003700">
    <property type="term" value="F:DNA-binding transcription factor activity"/>
    <property type="evidence" value="ECO:0007669"/>
    <property type="project" value="InterPro"/>
</dbReference>
<dbReference type="RefSeq" id="WP_114065576.1">
    <property type="nucleotide sequence ID" value="NZ_CP030850.1"/>
</dbReference>
<keyword evidence="4" id="KW-0472">Membrane</keyword>
<dbReference type="KEGG" id="run:DR864_03085"/>
<evidence type="ECO:0000256" key="1">
    <source>
        <dbReference type="ARBA" id="ARBA00023015"/>
    </source>
</evidence>
<dbReference type="EMBL" id="CP030850">
    <property type="protein sequence ID" value="AXE16789.1"/>
    <property type="molecule type" value="Genomic_DNA"/>
</dbReference>
<dbReference type="Pfam" id="PF12833">
    <property type="entry name" value="HTH_18"/>
    <property type="match status" value="1"/>
</dbReference>
<organism evidence="6 7">
    <name type="scientific">Runella rosea</name>
    <dbReference type="NCBI Taxonomy" id="2259595"/>
    <lineage>
        <taxon>Bacteria</taxon>
        <taxon>Pseudomonadati</taxon>
        <taxon>Bacteroidota</taxon>
        <taxon>Cytophagia</taxon>
        <taxon>Cytophagales</taxon>
        <taxon>Spirosomataceae</taxon>
        <taxon>Runella</taxon>
    </lineage>
</organism>
<dbReference type="Gene3D" id="1.10.10.60">
    <property type="entry name" value="Homeodomain-like"/>
    <property type="match status" value="2"/>
</dbReference>
<evidence type="ECO:0000313" key="7">
    <source>
        <dbReference type="Proteomes" id="UP000251993"/>
    </source>
</evidence>
<dbReference type="InterPro" id="IPR018060">
    <property type="entry name" value="HTH_AraC"/>
</dbReference>
<name>A0A344TDR8_9BACT</name>
<reference evidence="6 7" key="1">
    <citation type="submission" date="2018-07" db="EMBL/GenBank/DDBJ databases">
        <title>Genome sequencing of Runella.</title>
        <authorList>
            <person name="Baek M.-G."/>
            <person name="Yi H."/>
        </authorList>
    </citation>
    <scope>NUCLEOTIDE SEQUENCE [LARGE SCALE GENOMIC DNA]</scope>
    <source>
        <strain evidence="6 7">HYN0085</strain>
    </source>
</reference>
<evidence type="ECO:0000259" key="5">
    <source>
        <dbReference type="PROSITE" id="PS01124"/>
    </source>
</evidence>
<feature type="transmembrane region" description="Helical" evidence="4">
    <location>
        <begin position="89"/>
        <end position="109"/>
    </location>
</feature>
<sequence length="368" mass="43035">MIYVIGISIAFFLSFLLITKKGRTSADTFLAVWMGITGFHLFLFYHNSITKTYLYPDLLGLEIPLPLLHGPFLYLYTTTLIHPDRLKTYRWMVHFVPSLLVYLYLMPFFTSTASQKIAVYEHEGQGYQGFMSILLVFISIAGVLYVFFSNRQLRRYRLHLLNQFSYQEKINLNWLRYLFLWMGLLWLIIILRGNDQIIFTTVVFFVLFIGYFGIRQVGLFSVHSSEIEEKKTTLTLNENTKKYEKSGLSDEMAEHIYVRLTEAMHEKKLFTNAELSLADLAFHLSVHPNYLSQVINTFEEKSFFDYINALRIEEFKRLADQPENQKYTLLGLAYDCGFNSKTSFNRNFKKATGLAPSEYLKQTEATFA</sequence>
<protein>
    <submittedName>
        <fullName evidence="6">AraC family transcriptional regulator</fullName>
    </submittedName>
</protein>
<feature type="transmembrane region" description="Helical" evidence="4">
    <location>
        <begin position="129"/>
        <end position="148"/>
    </location>
</feature>
<evidence type="ECO:0000256" key="2">
    <source>
        <dbReference type="ARBA" id="ARBA00023125"/>
    </source>
</evidence>
<feature type="transmembrane region" description="Helical" evidence="4">
    <location>
        <begin position="174"/>
        <end position="191"/>
    </location>
</feature>
<proteinExistence type="predicted"/>
<keyword evidence="7" id="KW-1185">Reference proteome</keyword>